<reference evidence="4" key="1">
    <citation type="submission" date="2024-03" db="EMBL/GenBank/DDBJ databases">
        <authorList>
            <consortium name="ELIXIR-Norway"/>
            <consortium name="Elixir Norway"/>
        </authorList>
    </citation>
    <scope>NUCLEOTIDE SEQUENCE</scope>
</reference>
<dbReference type="InterPro" id="IPR029021">
    <property type="entry name" value="Prot-tyrosine_phosphatase-like"/>
</dbReference>
<dbReference type="InterPro" id="IPR024733">
    <property type="entry name" value="NAGLU_tim-barrel"/>
</dbReference>
<feature type="region of interest" description="Disordered" evidence="1">
    <location>
        <begin position="286"/>
        <end position="315"/>
    </location>
</feature>
<proteinExistence type="predicted"/>
<organism evidence="4 5">
    <name type="scientific">Sphagnum jensenii</name>
    <dbReference type="NCBI Taxonomy" id="128206"/>
    <lineage>
        <taxon>Eukaryota</taxon>
        <taxon>Viridiplantae</taxon>
        <taxon>Streptophyta</taxon>
        <taxon>Embryophyta</taxon>
        <taxon>Bryophyta</taxon>
        <taxon>Sphagnophytina</taxon>
        <taxon>Sphagnopsida</taxon>
        <taxon>Sphagnales</taxon>
        <taxon>Sphagnaceae</taxon>
        <taxon>Sphagnum</taxon>
    </lineage>
</organism>
<dbReference type="Gene3D" id="3.90.190.10">
    <property type="entry name" value="Protein tyrosine phosphatase superfamily"/>
    <property type="match status" value="1"/>
</dbReference>
<feature type="domain" description="PTEN2A/B C2" evidence="3">
    <location>
        <begin position="178"/>
        <end position="232"/>
    </location>
</feature>
<evidence type="ECO:0000313" key="4">
    <source>
        <dbReference type="EMBL" id="CAK9859639.1"/>
    </source>
</evidence>
<dbReference type="InterPro" id="IPR051281">
    <property type="entry name" value="Dual-spec_lipid-protein_phosph"/>
</dbReference>
<dbReference type="EMBL" id="OZ023711">
    <property type="protein sequence ID" value="CAK9859639.1"/>
    <property type="molecule type" value="Genomic_DNA"/>
</dbReference>
<dbReference type="Gene3D" id="3.20.20.80">
    <property type="entry name" value="Glycosidases"/>
    <property type="match status" value="1"/>
</dbReference>
<sequence>MRDFGKACAVSGETRHREWQCDKDKLVTFQSKQCPHEEMKQRLDVLQHKVIDMVKQIEDQSDIIDKFQSTVGAYRRLYEEEVTTHRVSQLMAMSPIACLKQQVDGSKGKYKVYNLCSERLYDASLLEGKFFPTAEESINYYNQKRCVDGKGLVLPSQLRYVKYFEHVLRDFNGETPVGKKCILRDIRLHKCPYWIRLAITISDHNVDIVGQTEDIWFSAPRKGVVVFALPGESWLNTNMMETRQILPIAELDGFDKRRLPSPGFQVEVVILDHDAPIPVKKMTEGAAGQFGTTRSEAPAPSTSHEQITSQEATGSTSIAPISEASIFTARWGGPLPQAWLDQQLQLQIRILSRMRDLGMTPSKFLPDPTP</sequence>
<feature type="domain" description="Alpha-N-acetylglucosaminidase tim-barrel" evidence="2">
    <location>
        <begin position="329"/>
        <end position="361"/>
    </location>
</feature>
<dbReference type="Pfam" id="PF05089">
    <property type="entry name" value="NAGLU"/>
    <property type="match status" value="1"/>
</dbReference>
<protein>
    <submittedName>
        <fullName evidence="4">Uncharacterized protein</fullName>
    </submittedName>
</protein>
<dbReference type="Pfam" id="PF22918">
    <property type="entry name" value="PTEN2_C2"/>
    <property type="match status" value="2"/>
</dbReference>
<evidence type="ECO:0000259" key="2">
    <source>
        <dbReference type="Pfam" id="PF05089"/>
    </source>
</evidence>
<feature type="compositionally biased region" description="Polar residues" evidence="1">
    <location>
        <begin position="290"/>
        <end position="315"/>
    </location>
</feature>
<keyword evidence="5" id="KW-1185">Reference proteome</keyword>
<name>A0ABP1AAS8_9BRYO</name>
<dbReference type="PANTHER" id="PTHR12305">
    <property type="entry name" value="PHOSPHATASE WITH HOMOLOGY TO TENSIN"/>
    <property type="match status" value="1"/>
</dbReference>
<dbReference type="Proteomes" id="UP001497522">
    <property type="component" value="Chromosome 10"/>
</dbReference>
<gene>
    <name evidence="4" type="ORF">CSSPJE1EN2_LOCUS2634</name>
</gene>
<dbReference type="PANTHER" id="PTHR12305:SF96">
    <property type="entry name" value="PHOSPHATIDYLINOSITOL 3,4,5-TRISPHOSPHATE 3-PHOSPHATASE AND PROTEIN-TYROSINE-PHOSPHATASE PTEN2A"/>
    <property type="match status" value="1"/>
</dbReference>
<evidence type="ECO:0000259" key="3">
    <source>
        <dbReference type="Pfam" id="PF22918"/>
    </source>
</evidence>
<feature type="domain" description="PTEN2A/B C2" evidence="3">
    <location>
        <begin position="234"/>
        <end position="274"/>
    </location>
</feature>
<accession>A0ABP1AAS8</accession>
<dbReference type="InterPro" id="IPR055183">
    <property type="entry name" value="PTEN2A/B_C2"/>
</dbReference>
<evidence type="ECO:0000313" key="5">
    <source>
        <dbReference type="Proteomes" id="UP001497522"/>
    </source>
</evidence>
<evidence type="ECO:0000256" key="1">
    <source>
        <dbReference type="SAM" id="MobiDB-lite"/>
    </source>
</evidence>